<evidence type="ECO:0000256" key="1">
    <source>
        <dbReference type="SAM" id="MobiDB-lite"/>
    </source>
</evidence>
<evidence type="ECO:0000313" key="2">
    <source>
        <dbReference type="EMBL" id="KAF2245153.1"/>
    </source>
</evidence>
<dbReference type="EMBL" id="ML987201">
    <property type="protein sequence ID" value="KAF2245153.1"/>
    <property type="molecule type" value="Genomic_DNA"/>
</dbReference>
<keyword evidence="3" id="KW-1185">Reference proteome</keyword>
<proteinExistence type="predicted"/>
<accession>A0A6A6I6J6</accession>
<feature type="non-terminal residue" evidence="2">
    <location>
        <position position="1"/>
    </location>
</feature>
<dbReference type="RefSeq" id="XP_033680157.1">
    <property type="nucleotide sequence ID" value="XM_033836329.1"/>
</dbReference>
<dbReference type="Proteomes" id="UP000800094">
    <property type="component" value="Unassembled WGS sequence"/>
</dbReference>
<feature type="compositionally biased region" description="Low complexity" evidence="1">
    <location>
        <begin position="1"/>
        <end position="20"/>
    </location>
</feature>
<reference evidence="2" key="1">
    <citation type="journal article" date="2020" name="Stud. Mycol.">
        <title>101 Dothideomycetes genomes: a test case for predicting lifestyles and emergence of pathogens.</title>
        <authorList>
            <person name="Haridas S."/>
            <person name="Albert R."/>
            <person name="Binder M."/>
            <person name="Bloem J."/>
            <person name="Labutti K."/>
            <person name="Salamov A."/>
            <person name="Andreopoulos B."/>
            <person name="Baker S."/>
            <person name="Barry K."/>
            <person name="Bills G."/>
            <person name="Bluhm B."/>
            <person name="Cannon C."/>
            <person name="Castanera R."/>
            <person name="Culley D."/>
            <person name="Daum C."/>
            <person name="Ezra D."/>
            <person name="Gonzalez J."/>
            <person name="Henrissat B."/>
            <person name="Kuo A."/>
            <person name="Liang C."/>
            <person name="Lipzen A."/>
            <person name="Lutzoni F."/>
            <person name="Magnuson J."/>
            <person name="Mondo S."/>
            <person name="Nolan M."/>
            <person name="Ohm R."/>
            <person name="Pangilinan J."/>
            <person name="Park H.-J."/>
            <person name="Ramirez L."/>
            <person name="Alfaro M."/>
            <person name="Sun H."/>
            <person name="Tritt A."/>
            <person name="Yoshinaga Y."/>
            <person name="Zwiers L.-H."/>
            <person name="Turgeon B."/>
            <person name="Goodwin S."/>
            <person name="Spatafora J."/>
            <person name="Crous P."/>
            <person name="Grigoriev I."/>
        </authorList>
    </citation>
    <scope>NUCLEOTIDE SEQUENCE</scope>
    <source>
        <strain evidence="2">CBS 122368</strain>
    </source>
</reference>
<dbReference type="GeneID" id="54589659"/>
<gene>
    <name evidence="2" type="ORF">BU26DRAFT_77616</name>
</gene>
<dbReference type="OrthoDB" id="5239630at2759"/>
<sequence length="108" mass="12121">HTPSSPTITPIPTYPLPRRTSPTPHNDLGRHQKVQTHFQKTLLKSAAWLPHHQAEKASLISQNKIKHKRTKGLTGKTEKMLAAKAGHLEMLKGGKREKRIEKEGVKKA</sequence>
<dbReference type="InterPro" id="IPR019034">
    <property type="entry name" value="UPF0390"/>
</dbReference>
<protein>
    <submittedName>
        <fullName evidence="2">Uncharacterized protein</fullName>
    </submittedName>
</protein>
<dbReference type="Pfam" id="PF09495">
    <property type="entry name" value="DUF2462"/>
    <property type="match status" value="1"/>
</dbReference>
<feature type="region of interest" description="Disordered" evidence="1">
    <location>
        <begin position="1"/>
        <end position="29"/>
    </location>
</feature>
<dbReference type="AlphaFoldDB" id="A0A6A6I6J6"/>
<name>A0A6A6I6J6_9PLEO</name>
<evidence type="ECO:0000313" key="3">
    <source>
        <dbReference type="Proteomes" id="UP000800094"/>
    </source>
</evidence>
<organism evidence="2 3">
    <name type="scientific">Trematosphaeria pertusa</name>
    <dbReference type="NCBI Taxonomy" id="390896"/>
    <lineage>
        <taxon>Eukaryota</taxon>
        <taxon>Fungi</taxon>
        <taxon>Dikarya</taxon>
        <taxon>Ascomycota</taxon>
        <taxon>Pezizomycotina</taxon>
        <taxon>Dothideomycetes</taxon>
        <taxon>Pleosporomycetidae</taxon>
        <taxon>Pleosporales</taxon>
        <taxon>Massarineae</taxon>
        <taxon>Trematosphaeriaceae</taxon>
        <taxon>Trematosphaeria</taxon>
    </lineage>
</organism>